<feature type="domain" description="Disease resistance R13L4/SHOC-2-like LRR" evidence="11">
    <location>
        <begin position="547"/>
        <end position="947"/>
    </location>
</feature>
<feature type="domain" description="Disease resistance protein winged helix" evidence="10">
    <location>
        <begin position="428"/>
        <end position="502"/>
    </location>
</feature>
<keyword evidence="2" id="KW-0433">Leucine-rich repeat</keyword>
<dbReference type="CDD" id="cd14798">
    <property type="entry name" value="RX-CC_like"/>
    <property type="match status" value="1"/>
</dbReference>
<evidence type="ECO:0000259" key="8">
    <source>
        <dbReference type="Pfam" id="PF00931"/>
    </source>
</evidence>
<evidence type="ECO:0000256" key="2">
    <source>
        <dbReference type="ARBA" id="ARBA00022614"/>
    </source>
</evidence>
<dbReference type="InterPro" id="IPR044974">
    <property type="entry name" value="Disease_R_plants"/>
</dbReference>
<dbReference type="Proteomes" id="UP001497457">
    <property type="component" value="Chromosome 12b"/>
</dbReference>
<organism evidence="12 13">
    <name type="scientific">Urochloa decumbens</name>
    <dbReference type="NCBI Taxonomy" id="240449"/>
    <lineage>
        <taxon>Eukaryota</taxon>
        <taxon>Viridiplantae</taxon>
        <taxon>Streptophyta</taxon>
        <taxon>Embryophyta</taxon>
        <taxon>Tracheophyta</taxon>
        <taxon>Spermatophyta</taxon>
        <taxon>Magnoliopsida</taxon>
        <taxon>Liliopsida</taxon>
        <taxon>Poales</taxon>
        <taxon>Poaceae</taxon>
        <taxon>PACMAD clade</taxon>
        <taxon>Panicoideae</taxon>
        <taxon>Panicodae</taxon>
        <taxon>Paniceae</taxon>
        <taxon>Melinidinae</taxon>
        <taxon>Urochloa</taxon>
    </lineage>
</organism>
<evidence type="ECO:0000256" key="3">
    <source>
        <dbReference type="ARBA" id="ARBA00022737"/>
    </source>
</evidence>
<dbReference type="FunFam" id="3.40.50.300:FF:001091">
    <property type="entry name" value="Probable disease resistance protein At1g61300"/>
    <property type="match status" value="1"/>
</dbReference>
<dbReference type="SUPFAM" id="SSF52540">
    <property type="entry name" value="P-loop containing nucleoside triphosphate hydrolases"/>
    <property type="match status" value="1"/>
</dbReference>
<dbReference type="InterPro" id="IPR058922">
    <property type="entry name" value="WHD_DRP"/>
</dbReference>
<reference evidence="12 13" key="2">
    <citation type="submission" date="2024-10" db="EMBL/GenBank/DDBJ databases">
        <authorList>
            <person name="Ryan C."/>
        </authorList>
    </citation>
    <scope>NUCLEOTIDE SEQUENCE [LARGE SCALE GENOMIC DNA]</scope>
</reference>
<evidence type="ECO:0000256" key="6">
    <source>
        <dbReference type="ARBA" id="ARBA00023054"/>
    </source>
</evidence>
<keyword evidence="13" id="KW-1185">Reference proteome</keyword>
<evidence type="ECO:0000259" key="10">
    <source>
        <dbReference type="Pfam" id="PF23559"/>
    </source>
</evidence>
<dbReference type="Gene3D" id="3.80.10.10">
    <property type="entry name" value="Ribonuclease Inhibitor"/>
    <property type="match status" value="1"/>
</dbReference>
<dbReference type="GO" id="GO:0000166">
    <property type="term" value="F:nucleotide binding"/>
    <property type="evidence" value="ECO:0007669"/>
    <property type="project" value="UniProtKB-KW"/>
</dbReference>
<dbReference type="SUPFAM" id="SSF52058">
    <property type="entry name" value="L domain-like"/>
    <property type="match status" value="1"/>
</dbReference>
<dbReference type="InterPro" id="IPR027417">
    <property type="entry name" value="P-loop_NTPase"/>
</dbReference>
<dbReference type="PANTHER" id="PTHR23155">
    <property type="entry name" value="DISEASE RESISTANCE PROTEIN RP"/>
    <property type="match status" value="1"/>
</dbReference>
<feature type="coiled-coil region" evidence="7">
    <location>
        <begin position="115"/>
        <end position="142"/>
    </location>
</feature>
<dbReference type="GO" id="GO:0042742">
    <property type="term" value="P:defense response to bacterium"/>
    <property type="evidence" value="ECO:0007669"/>
    <property type="project" value="UniProtKB-ARBA"/>
</dbReference>
<name>A0ABC8W9F5_9POAL</name>
<dbReference type="GO" id="GO:0009626">
    <property type="term" value="P:plant-type hypersensitive response"/>
    <property type="evidence" value="ECO:0007669"/>
    <property type="project" value="UniProtKB-ARBA"/>
</dbReference>
<evidence type="ECO:0000313" key="12">
    <source>
        <dbReference type="EMBL" id="CAL4904875.1"/>
    </source>
</evidence>
<keyword evidence="5" id="KW-0611">Plant defense</keyword>
<dbReference type="Pfam" id="PF23598">
    <property type="entry name" value="LRR_14"/>
    <property type="match status" value="1"/>
</dbReference>
<dbReference type="EMBL" id="OZ075122">
    <property type="protein sequence ID" value="CAL4904875.1"/>
    <property type="molecule type" value="Genomic_DNA"/>
</dbReference>
<protein>
    <submittedName>
        <fullName evidence="12">Uncharacterized protein</fullName>
    </submittedName>
</protein>
<evidence type="ECO:0000256" key="7">
    <source>
        <dbReference type="SAM" id="Coils"/>
    </source>
</evidence>
<accession>A0ABC8W9F5</accession>
<gene>
    <name evidence="12" type="ORF">URODEC1_LOCUS11367</name>
</gene>
<dbReference type="Gene3D" id="1.10.10.10">
    <property type="entry name" value="Winged helix-like DNA-binding domain superfamily/Winged helix DNA-binding domain"/>
    <property type="match status" value="1"/>
</dbReference>
<evidence type="ECO:0000259" key="9">
    <source>
        <dbReference type="Pfam" id="PF18052"/>
    </source>
</evidence>
<dbReference type="Gene3D" id="3.40.50.300">
    <property type="entry name" value="P-loop containing nucleotide triphosphate hydrolases"/>
    <property type="match status" value="1"/>
</dbReference>
<dbReference type="InterPro" id="IPR038005">
    <property type="entry name" value="RX-like_CC"/>
</dbReference>
<keyword evidence="6 7" id="KW-0175">Coiled coil</keyword>
<dbReference type="PANTHER" id="PTHR23155:SF1116">
    <property type="entry name" value="OS12G0273300 PROTEIN"/>
    <property type="match status" value="1"/>
</dbReference>
<proteinExistence type="inferred from homology"/>
<dbReference type="InterPro" id="IPR041118">
    <property type="entry name" value="Rx_N"/>
</dbReference>
<dbReference type="Gene3D" id="1.10.8.430">
    <property type="entry name" value="Helical domain of apoptotic protease-activating factors"/>
    <property type="match status" value="1"/>
</dbReference>
<dbReference type="InterPro" id="IPR055414">
    <property type="entry name" value="LRR_R13L4/SHOC2-like"/>
</dbReference>
<evidence type="ECO:0000259" key="11">
    <source>
        <dbReference type="Pfam" id="PF23598"/>
    </source>
</evidence>
<dbReference type="Pfam" id="PF18052">
    <property type="entry name" value="Rx_N"/>
    <property type="match status" value="1"/>
</dbReference>
<dbReference type="InterPro" id="IPR032675">
    <property type="entry name" value="LRR_dom_sf"/>
</dbReference>
<dbReference type="Pfam" id="PF23559">
    <property type="entry name" value="WHD_DRP"/>
    <property type="match status" value="1"/>
</dbReference>
<reference evidence="13" key="1">
    <citation type="submission" date="2024-06" db="EMBL/GenBank/DDBJ databases">
        <authorList>
            <person name="Ryan C."/>
        </authorList>
    </citation>
    <scope>NUCLEOTIDE SEQUENCE [LARGE SCALE GENOMIC DNA]</scope>
</reference>
<evidence type="ECO:0000256" key="5">
    <source>
        <dbReference type="ARBA" id="ARBA00022821"/>
    </source>
</evidence>
<dbReference type="FunFam" id="1.10.10.10:FF:000322">
    <property type="entry name" value="Probable disease resistance protein At1g63360"/>
    <property type="match status" value="1"/>
</dbReference>
<keyword evidence="3" id="KW-0677">Repeat</keyword>
<dbReference type="Gene3D" id="1.20.5.4130">
    <property type="match status" value="1"/>
</dbReference>
<dbReference type="AlphaFoldDB" id="A0ABC8W9F5"/>
<feature type="domain" description="Disease resistance N-terminal" evidence="9">
    <location>
        <begin position="9"/>
        <end position="92"/>
    </location>
</feature>
<dbReference type="InterPro" id="IPR036388">
    <property type="entry name" value="WH-like_DNA-bd_sf"/>
</dbReference>
<comment type="similarity">
    <text evidence="1">Belongs to the disease resistance NB-LRR family.</text>
</comment>
<dbReference type="InterPro" id="IPR042197">
    <property type="entry name" value="Apaf_helical"/>
</dbReference>
<evidence type="ECO:0000256" key="4">
    <source>
        <dbReference type="ARBA" id="ARBA00022741"/>
    </source>
</evidence>
<keyword evidence="4" id="KW-0547">Nucleotide-binding</keyword>
<dbReference type="Pfam" id="PF00931">
    <property type="entry name" value="NB-ARC"/>
    <property type="match status" value="1"/>
</dbReference>
<feature type="domain" description="NB-ARC" evidence="8">
    <location>
        <begin position="170"/>
        <end position="337"/>
    </location>
</feature>
<evidence type="ECO:0000256" key="1">
    <source>
        <dbReference type="ARBA" id="ARBA00008894"/>
    </source>
</evidence>
<dbReference type="GO" id="GO:0002758">
    <property type="term" value="P:innate immune response-activating signaling pathway"/>
    <property type="evidence" value="ECO:0007669"/>
    <property type="project" value="UniProtKB-ARBA"/>
</dbReference>
<evidence type="ECO:0000313" key="13">
    <source>
        <dbReference type="Proteomes" id="UP001497457"/>
    </source>
</evidence>
<dbReference type="InterPro" id="IPR002182">
    <property type="entry name" value="NB-ARC"/>
</dbReference>
<sequence>MDLATGPLSGLLPKLAKLLQNEYNLQKSARKGIEFLHKELEFMHAALHKVGEVPREQLEEPQRIWARDVRELSCDMEDIVDTFMVDVEGPDPPSKKGVKKIFKNMIRKVNKAMARREVAQEINDIKERAKELAERHERCKVDGIAPAMRIPVDPRLHALYTEATKIVGIEEAKEEVITMLTGGDDDAQKKRIVSIAGFGGLGKTTLAKAVHDEIERKFDCTAFVSVSRDPDTQKLLKDMLYQLDGKHFEDIHSKMLDERFLIDKAIKFLENKRYLIVIDDIWSKEPWDKVIGLALIMNKGSRIITTTRIIDVAEHIGGFYRIKPLSDESSETLFYGRIFGSKDHCPSQFSEVSKKILKKCGGVPLAIVTTSSMLANKSENIKVWNDVCDSIGSGLGRNPGMDDMRKILLLSYYDLPFHLRTCLLYLSIFPEDHVISKDRLIWRWVAEGFVQKNQQGGDQSLLEVGENYFNELVNRSLIQTVDMDFDGTPQACRVHDTVLDIIISLSTEECFITTVSGDRGKCTWESKVRRLSLHDFYSSDLTMNMPKLRSLTIFTPYDPFSMPSSSCYYHLLRVLDLGGCRFVKPERDLGFVGSLAHLRYLGLSSINGKYYDTGLGPDRLPDVEIGKLRFLQTLDLSGTGVRELPSSIIGLRQLVRLRGCRSGLTMLPDGLKNLTSLEVLQGVAVVSKCIAEELGHLTQLRVLDLQFDLPDDGSAFTKALVESLLGKLNKIESLHIRSMYFYRTPDMECSKTELEPLGNLYRLCIGAIKVLPTWIEPAFLPVLSYLDIEVRFERWGDIRVLGLLPCLCHLKFQAGSYVADQGELELEAGLFLAEPGELEIRSVVGPDAFPSLVRCDLKFRGCSQRRVAPCMFPRGAMPRLEELSFRIDLEDFCSGTEFTVDNLALAHFPSLRSVTVCLDGELRVPKEVTRSVIEKLEHEAAVHPNHPLRIHFR</sequence>
<dbReference type="PRINTS" id="PR00364">
    <property type="entry name" value="DISEASERSIST"/>
</dbReference>